<evidence type="ECO:0008006" key="4">
    <source>
        <dbReference type="Google" id="ProtNLM"/>
    </source>
</evidence>
<dbReference type="Proteomes" id="UP001156870">
    <property type="component" value="Unassembled WGS sequence"/>
</dbReference>
<accession>A0AA37T883</accession>
<evidence type="ECO:0000313" key="3">
    <source>
        <dbReference type="Proteomes" id="UP001156870"/>
    </source>
</evidence>
<organism evidence="2 3">
    <name type="scientific">Marinibactrum halimedae</name>
    <dbReference type="NCBI Taxonomy" id="1444977"/>
    <lineage>
        <taxon>Bacteria</taxon>
        <taxon>Pseudomonadati</taxon>
        <taxon>Pseudomonadota</taxon>
        <taxon>Gammaproteobacteria</taxon>
        <taxon>Cellvibrionales</taxon>
        <taxon>Cellvibrionaceae</taxon>
        <taxon>Marinibactrum</taxon>
    </lineage>
</organism>
<dbReference type="SUPFAM" id="SSF48452">
    <property type="entry name" value="TPR-like"/>
    <property type="match status" value="2"/>
</dbReference>
<feature type="compositionally biased region" description="Basic and acidic residues" evidence="1">
    <location>
        <begin position="22"/>
        <end position="34"/>
    </location>
</feature>
<dbReference type="InterPro" id="IPR011990">
    <property type="entry name" value="TPR-like_helical_dom_sf"/>
</dbReference>
<dbReference type="RefSeq" id="WP_232595406.1">
    <property type="nucleotide sequence ID" value="NZ_BSPD01000058.1"/>
</dbReference>
<feature type="compositionally biased region" description="Low complexity" evidence="1">
    <location>
        <begin position="1"/>
        <end position="10"/>
    </location>
</feature>
<comment type="caution">
    <text evidence="2">The sequence shown here is derived from an EMBL/GenBank/DDBJ whole genome shotgun (WGS) entry which is preliminary data.</text>
</comment>
<feature type="region of interest" description="Disordered" evidence="1">
    <location>
        <begin position="1"/>
        <end position="40"/>
    </location>
</feature>
<proteinExistence type="predicted"/>
<keyword evidence="3" id="KW-1185">Reference proteome</keyword>
<sequence length="501" mass="54879">MSLMQQMLQDLQDRGASPKPSKTIEPRPGPDDSRLNSLGCNSSGLSNSSFNNSGFNNSSFNNFGSLASKAFKGPFIGGCVALVLVGSALVLDHGGLMHMVEPRHQDTGHRDTGHQDTGHSGLFKESIMAEKNALEAEGESIVEGGGIVEGASVVSVDALANDVPRNESAPLKVVDSLPKARDESALRFAQALERLLSQAAFALDHDRLTVPEGNNAYSLYQEVLRLEPGNLKALAGMQAIATRYEALAKNALMSENFLRAERLIERGLSFFPGDAGLLALRPVLKVHQEEKDTVATIERQVSPETQQRLDTHAALVYAREQVDNGNWVKALGRLEALLLKYPSAFEALEYVVDLYVKADDSASALTLIEHARDVIPEVKLRQLDARVLLHLGQSNKAIALLEANLPPLQQHHDYYSLLAGMYQTLGIYEKSALIYERLAADAPSNGRYWLGLAIAYDALSEFTEARRAFLRARPFHQGQADIRAYIDQRLAALGNHYHFSQ</sequence>
<dbReference type="Gene3D" id="1.25.40.10">
    <property type="entry name" value="Tetratricopeptide repeat domain"/>
    <property type="match status" value="2"/>
</dbReference>
<name>A0AA37T883_9GAMM</name>
<protein>
    <recommendedName>
        <fullName evidence="4">Tetratricopeptide repeat protein</fullName>
    </recommendedName>
</protein>
<evidence type="ECO:0000256" key="1">
    <source>
        <dbReference type="SAM" id="MobiDB-lite"/>
    </source>
</evidence>
<reference evidence="2 3" key="1">
    <citation type="journal article" date="2014" name="Int. J. Syst. Evol. Microbiol.">
        <title>Complete genome sequence of Corynebacterium casei LMG S-19264T (=DSM 44701T), isolated from a smear-ripened cheese.</title>
        <authorList>
            <consortium name="US DOE Joint Genome Institute (JGI-PGF)"/>
            <person name="Walter F."/>
            <person name="Albersmeier A."/>
            <person name="Kalinowski J."/>
            <person name="Ruckert C."/>
        </authorList>
    </citation>
    <scope>NUCLEOTIDE SEQUENCE [LARGE SCALE GENOMIC DNA]</scope>
    <source>
        <strain evidence="2 3">NBRC 110095</strain>
    </source>
</reference>
<dbReference type="AlphaFoldDB" id="A0AA37T883"/>
<evidence type="ECO:0000313" key="2">
    <source>
        <dbReference type="EMBL" id="GLS26713.1"/>
    </source>
</evidence>
<dbReference type="EMBL" id="BSPD01000058">
    <property type="protein sequence ID" value="GLS26713.1"/>
    <property type="molecule type" value="Genomic_DNA"/>
</dbReference>
<gene>
    <name evidence="2" type="ORF">GCM10007877_24300</name>
</gene>